<keyword evidence="4" id="KW-1185">Reference proteome</keyword>
<evidence type="ECO:0008006" key="5">
    <source>
        <dbReference type="Google" id="ProtNLM"/>
    </source>
</evidence>
<dbReference type="CDD" id="cd09272">
    <property type="entry name" value="RNase_HI_RT_Ty1"/>
    <property type="match status" value="1"/>
</dbReference>
<evidence type="ECO:0000313" key="3">
    <source>
        <dbReference type="EnsemblPlants" id="AUR62029263-RA:cds"/>
    </source>
</evidence>
<evidence type="ECO:0000313" key="4">
    <source>
        <dbReference type="Proteomes" id="UP000596660"/>
    </source>
</evidence>
<protein>
    <recommendedName>
        <fullName evidence="5">Myb/SANT-like domain-containing protein</fullName>
    </recommendedName>
</protein>
<dbReference type="InterPro" id="IPR024752">
    <property type="entry name" value="Myb/SANT-like_dom"/>
</dbReference>
<dbReference type="PANTHER" id="PTHR46250">
    <property type="entry name" value="MYB/SANT-LIKE DNA-BINDING DOMAIN PROTEIN-RELATED"/>
    <property type="match status" value="1"/>
</dbReference>
<feature type="domain" description="DUF8040" evidence="2">
    <location>
        <begin position="10"/>
        <end position="90"/>
    </location>
</feature>
<dbReference type="AlphaFoldDB" id="A0A803MH11"/>
<organism evidence="3 4">
    <name type="scientific">Chenopodium quinoa</name>
    <name type="common">Quinoa</name>
    <dbReference type="NCBI Taxonomy" id="63459"/>
    <lineage>
        <taxon>Eukaryota</taxon>
        <taxon>Viridiplantae</taxon>
        <taxon>Streptophyta</taxon>
        <taxon>Embryophyta</taxon>
        <taxon>Tracheophyta</taxon>
        <taxon>Spermatophyta</taxon>
        <taxon>Magnoliopsida</taxon>
        <taxon>eudicotyledons</taxon>
        <taxon>Gunneridae</taxon>
        <taxon>Pentapetalae</taxon>
        <taxon>Caryophyllales</taxon>
        <taxon>Chenopodiaceae</taxon>
        <taxon>Chenopodioideae</taxon>
        <taxon>Atripliceae</taxon>
        <taxon>Chenopodium</taxon>
    </lineage>
</organism>
<evidence type="ECO:0000259" key="1">
    <source>
        <dbReference type="Pfam" id="PF12776"/>
    </source>
</evidence>
<dbReference type="PANTHER" id="PTHR46250:SF15">
    <property type="entry name" value="OS01G0523800 PROTEIN"/>
    <property type="match status" value="1"/>
</dbReference>
<reference evidence="3" key="1">
    <citation type="journal article" date="2017" name="Nature">
        <title>The genome of Chenopodium quinoa.</title>
        <authorList>
            <person name="Jarvis D.E."/>
            <person name="Ho Y.S."/>
            <person name="Lightfoot D.J."/>
            <person name="Schmoeckel S.M."/>
            <person name="Li B."/>
            <person name="Borm T.J.A."/>
            <person name="Ohyanagi H."/>
            <person name="Mineta K."/>
            <person name="Michell C.T."/>
            <person name="Saber N."/>
            <person name="Kharbatia N.M."/>
            <person name="Rupper R.R."/>
            <person name="Sharp A.R."/>
            <person name="Dally N."/>
            <person name="Boughton B.A."/>
            <person name="Woo Y.H."/>
            <person name="Gao G."/>
            <person name="Schijlen E.G.W.M."/>
            <person name="Guo X."/>
            <person name="Momin A.A."/>
            <person name="Negrao S."/>
            <person name="Al-Babili S."/>
            <person name="Gehring C."/>
            <person name="Roessner U."/>
            <person name="Jung C."/>
            <person name="Murphy K."/>
            <person name="Arold S.T."/>
            <person name="Gojobori T."/>
            <person name="van der Linden C.G."/>
            <person name="van Loo E.N."/>
            <person name="Jellen E.N."/>
            <person name="Maughan P.J."/>
            <person name="Tester M."/>
        </authorList>
    </citation>
    <scope>NUCLEOTIDE SEQUENCE [LARGE SCALE GENOMIC DNA]</scope>
    <source>
        <strain evidence="3">cv. PI 614886</strain>
    </source>
</reference>
<reference evidence="3" key="2">
    <citation type="submission" date="2021-03" db="UniProtKB">
        <authorList>
            <consortium name="EnsemblPlants"/>
        </authorList>
    </citation>
    <scope>IDENTIFICATION</scope>
</reference>
<sequence>MLVLRGLYRETDVTCKSELRVNRRTFNIICEMLRDIGGLSGTKNMSFQEIVAMFLYTLTHHKKNRSIGQYFFRSEETVSRQFHRCLRAFLKLHEVLLYNSTPISDDCEDERWKSFKMEASQAKGETSNRGRGKNKRYWTYEKDAVLIRYLHELSCDPKWKCENEFKNGYMNKLEEMINGVLPNCGLRAVPHIESRIKHWSEKYNAFAEMISTSGFGWDAEKKLLQVDKSVYDEWVKEVRDRVCVTLGGSVVSWKSTLQSSVRLSTTEAEYMALTYADQESIWLKGLAGELGIAQDFATVYCDILSGICFARDQVYHDRTKQIDVREDMCAMYLAIPTARSGMPCPGRPGGHALADRAVRVGSAKCLVLDVASRPRPGMPCPV</sequence>
<feature type="domain" description="Myb/SANT-like" evidence="1">
    <location>
        <begin position="137"/>
        <end position="232"/>
    </location>
</feature>
<evidence type="ECO:0000259" key="2">
    <source>
        <dbReference type="Pfam" id="PF26138"/>
    </source>
</evidence>
<proteinExistence type="predicted"/>
<name>A0A803MH11_CHEQI</name>
<dbReference type="Proteomes" id="UP000596660">
    <property type="component" value="Unplaced"/>
</dbReference>
<dbReference type="InterPro" id="IPR058353">
    <property type="entry name" value="DUF8040"/>
</dbReference>
<dbReference type="EnsemblPlants" id="AUR62029263-RA">
    <property type="protein sequence ID" value="AUR62029263-RA:cds"/>
    <property type="gene ID" value="AUR62029263"/>
</dbReference>
<dbReference type="Pfam" id="PF26138">
    <property type="entry name" value="DUF8040"/>
    <property type="match status" value="1"/>
</dbReference>
<dbReference type="Gramene" id="AUR62029263-RA">
    <property type="protein sequence ID" value="AUR62029263-RA:cds"/>
    <property type="gene ID" value="AUR62029263"/>
</dbReference>
<accession>A0A803MH11</accession>
<dbReference type="Pfam" id="PF12776">
    <property type="entry name" value="Myb_DNA-bind_3"/>
    <property type="match status" value="1"/>
</dbReference>